<feature type="domain" description="Piezo TM1-24" evidence="2">
    <location>
        <begin position="274"/>
        <end position="597"/>
    </location>
</feature>
<feature type="transmembrane region" description="Helical" evidence="1">
    <location>
        <begin position="571"/>
        <end position="592"/>
    </location>
</feature>
<keyword evidence="1" id="KW-0472">Membrane</keyword>
<reference evidence="4" key="3">
    <citation type="submission" date="2015-06" db="UniProtKB">
        <authorList>
            <consortium name="EnsemblMetazoa"/>
        </authorList>
    </citation>
    <scope>IDENTIFICATION</scope>
</reference>
<dbReference type="EnsemblMetazoa" id="HelroT169634">
    <property type="protein sequence ID" value="HelroP169634"/>
    <property type="gene ID" value="HelroG169634"/>
</dbReference>
<keyword evidence="5" id="KW-1185">Reference proteome</keyword>
<dbReference type="GeneID" id="20202919"/>
<feature type="transmembrane region" description="Helical" evidence="1">
    <location>
        <begin position="462"/>
        <end position="483"/>
    </location>
</feature>
<feature type="transmembrane region" description="Helical" evidence="1">
    <location>
        <begin position="365"/>
        <end position="382"/>
    </location>
</feature>
<feature type="transmembrane region" description="Helical" evidence="1">
    <location>
        <begin position="139"/>
        <end position="155"/>
    </location>
</feature>
<dbReference type="InterPro" id="IPR056769">
    <property type="entry name" value="Piezo_TM1-24"/>
</dbReference>
<dbReference type="GO" id="GO:0008381">
    <property type="term" value="F:mechanosensitive monoatomic ion channel activity"/>
    <property type="evidence" value="ECO:0007669"/>
    <property type="project" value="InterPro"/>
</dbReference>
<feature type="transmembrane region" description="Helical" evidence="1">
    <location>
        <begin position="113"/>
        <end position="132"/>
    </location>
</feature>
<feature type="transmembrane region" description="Helical" evidence="1">
    <location>
        <begin position="53"/>
        <end position="74"/>
    </location>
</feature>
<feature type="transmembrane region" description="Helical" evidence="1">
    <location>
        <begin position="489"/>
        <end position="508"/>
    </location>
</feature>
<evidence type="ECO:0000259" key="2">
    <source>
        <dbReference type="Pfam" id="PF24871"/>
    </source>
</evidence>
<feature type="domain" description="Piezo TM1-24" evidence="2">
    <location>
        <begin position="2"/>
        <end position="253"/>
    </location>
</feature>
<evidence type="ECO:0000313" key="3">
    <source>
        <dbReference type="EMBL" id="ESO07928.1"/>
    </source>
</evidence>
<accession>T1F269</accession>
<dbReference type="PANTHER" id="PTHR47049">
    <property type="entry name" value="PIEZO-TYPE MECHANOSENSITIVE ION CHANNEL HOMOLOG"/>
    <property type="match status" value="1"/>
</dbReference>
<dbReference type="InterPro" id="IPR027272">
    <property type="entry name" value="Piezo"/>
</dbReference>
<feature type="transmembrane region" description="Helical" evidence="1">
    <location>
        <begin position="336"/>
        <end position="353"/>
    </location>
</feature>
<keyword evidence="1" id="KW-0812">Transmembrane</keyword>
<reference evidence="3 5" key="2">
    <citation type="journal article" date="2013" name="Nature">
        <title>Insights into bilaterian evolution from three spiralian genomes.</title>
        <authorList>
            <person name="Simakov O."/>
            <person name="Marletaz F."/>
            <person name="Cho S.J."/>
            <person name="Edsinger-Gonzales E."/>
            <person name="Havlak P."/>
            <person name="Hellsten U."/>
            <person name="Kuo D.H."/>
            <person name="Larsson T."/>
            <person name="Lv J."/>
            <person name="Arendt D."/>
            <person name="Savage R."/>
            <person name="Osoegawa K."/>
            <person name="de Jong P."/>
            <person name="Grimwood J."/>
            <person name="Chapman J.A."/>
            <person name="Shapiro H."/>
            <person name="Aerts A."/>
            <person name="Otillar R.P."/>
            <person name="Terry A.Y."/>
            <person name="Boore J.L."/>
            <person name="Grigoriev I.V."/>
            <person name="Lindberg D.R."/>
            <person name="Seaver E.C."/>
            <person name="Weisblat D.A."/>
            <person name="Putnam N.H."/>
            <person name="Rokhsar D.S."/>
        </authorList>
    </citation>
    <scope>NUCLEOTIDE SEQUENCE</scope>
</reference>
<dbReference type="KEGG" id="hro:HELRODRAFT_169634"/>
<dbReference type="GO" id="GO:0016020">
    <property type="term" value="C:membrane"/>
    <property type="evidence" value="ECO:0007669"/>
    <property type="project" value="InterPro"/>
</dbReference>
<dbReference type="AlphaFoldDB" id="T1F269"/>
<dbReference type="EMBL" id="KB096134">
    <property type="protein sequence ID" value="ESO07928.1"/>
    <property type="molecule type" value="Genomic_DNA"/>
</dbReference>
<sequence length="613" mass="70858">MIFSGLALIGQMVFQIFILIYKSSDTLFYNCLPLELIFRQIGLQKINDSDLGNALRLILPDAVASMFSLFIYFICKCILQPQPSSQPSVSALVGQLQGSPSPQVRFYKSGSLLIEYLGSGIVLLLMILCGIAEPNVLNMIYFVSFLLAATLWGCGIKFGRWFIAMEVCLLVYCGFHLVAIYLHQFPSIQELWFEREGWNETVFINADNLTNSTGILYRLLGLKTFVYTNCTHPFMLNFNVNLKWTDILQVVAMSLVSPGQHPNYQSMENVTNSSYASPTNQVDDRLNLRIRRRQEQPNKIFEIFKTISLYLAEFMLSQSYNAALIVMMAWSITYHSWPTFLFLVAACLIWMVPQKRDLVLKTSPVFVFYALILLSFNYIYGLDLTSDELPSPMEGKGYSMTKIGLIRRNKHQEPFVDLAIQSFFTLVFILTLRQSRWEASKDDLDFDNLRSDFYLSRKMSGALINGILVKYWILVCSLLFLVMALQESVLYRIIYMILFLYFVITFQVSYQFWRIWVRVFWVIVIFYSMVVLISIYVVQFDEVMVRLNTMNAKSPIILEDIGLRKYSTGELFVSLLTPTSFLIVVILHIHYFQSQFLVISDVNRYSREIDKKG</sequence>
<evidence type="ECO:0000256" key="1">
    <source>
        <dbReference type="SAM" id="Phobius"/>
    </source>
</evidence>
<proteinExistence type="predicted"/>
<organism evidence="4 5">
    <name type="scientific">Helobdella robusta</name>
    <name type="common">Californian leech</name>
    <dbReference type="NCBI Taxonomy" id="6412"/>
    <lineage>
        <taxon>Eukaryota</taxon>
        <taxon>Metazoa</taxon>
        <taxon>Spiralia</taxon>
        <taxon>Lophotrochozoa</taxon>
        <taxon>Annelida</taxon>
        <taxon>Clitellata</taxon>
        <taxon>Hirudinea</taxon>
        <taxon>Rhynchobdellida</taxon>
        <taxon>Glossiphoniidae</taxon>
        <taxon>Helobdella</taxon>
    </lineage>
</organism>
<gene>
    <name evidence="4" type="primary">20202919</name>
    <name evidence="3" type="ORF">HELRODRAFT_169634</name>
</gene>
<evidence type="ECO:0000313" key="4">
    <source>
        <dbReference type="EnsemblMetazoa" id="HelroP169634"/>
    </source>
</evidence>
<dbReference type="CTD" id="20202919"/>
<keyword evidence="1" id="KW-1133">Transmembrane helix</keyword>
<dbReference type="InParanoid" id="T1F269"/>
<name>T1F269_HELRO</name>
<dbReference type="Pfam" id="PF24871">
    <property type="entry name" value="Piezo_TM1-24"/>
    <property type="match status" value="2"/>
</dbReference>
<protein>
    <recommendedName>
        <fullName evidence="2">Piezo TM1-24 domain-containing protein</fullName>
    </recommendedName>
</protein>
<dbReference type="eggNOG" id="KOG1893">
    <property type="taxonomic scope" value="Eukaryota"/>
</dbReference>
<dbReference type="RefSeq" id="XP_009013717.1">
    <property type="nucleotide sequence ID" value="XM_009015469.1"/>
</dbReference>
<dbReference type="STRING" id="6412.T1F269"/>
<reference evidence="5" key="1">
    <citation type="submission" date="2012-12" db="EMBL/GenBank/DDBJ databases">
        <authorList>
            <person name="Hellsten U."/>
            <person name="Grimwood J."/>
            <person name="Chapman J.A."/>
            <person name="Shapiro H."/>
            <person name="Aerts A."/>
            <person name="Otillar R.P."/>
            <person name="Terry A.Y."/>
            <person name="Boore J.L."/>
            <person name="Simakov O."/>
            <person name="Marletaz F."/>
            <person name="Cho S.-J."/>
            <person name="Edsinger-Gonzales E."/>
            <person name="Havlak P."/>
            <person name="Kuo D.-H."/>
            <person name="Larsson T."/>
            <person name="Lv J."/>
            <person name="Arendt D."/>
            <person name="Savage R."/>
            <person name="Osoegawa K."/>
            <person name="de Jong P."/>
            <person name="Lindberg D.R."/>
            <person name="Seaver E.C."/>
            <person name="Weisblat D.A."/>
            <person name="Putnam N.H."/>
            <person name="Grigoriev I.V."/>
            <person name="Rokhsar D.S."/>
        </authorList>
    </citation>
    <scope>NUCLEOTIDE SEQUENCE</scope>
</reference>
<dbReference type="OMA" id="WATIPVH"/>
<dbReference type="OrthoDB" id="303066at2759"/>
<dbReference type="Proteomes" id="UP000015101">
    <property type="component" value="Unassembled WGS sequence"/>
</dbReference>
<feature type="transmembrane region" description="Helical" evidence="1">
    <location>
        <begin position="161"/>
        <end position="182"/>
    </location>
</feature>
<feature type="transmembrane region" description="Helical" evidence="1">
    <location>
        <begin position="515"/>
        <end position="538"/>
    </location>
</feature>
<evidence type="ECO:0000313" key="5">
    <source>
        <dbReference type="Proteomes" id="UP000015101"/>
    </source>
</evidence>
<dbReference type="EMBL" id="AMQM01003332">
    <property type="status" value="NOT_ANNOTATED_CDS"/>
    <property type="molecule type" value="Genomic_DNA"/>
</dbReference>
<dbReference type="PANTHER" id="PTHR47049:SF2">
    <property type="entry name" value="PIEZO-TYPE MECHANOSENSITIVE ION CHANNEL HOMOLOG"/>
    <property type="match status" value="1"/>
</dbReference>
<dbReference type="HOGENOM" id="CLU_445703_0_0_1"/>